<comment type="catalytic activity">
    <reaction evidence="6 7">
        <text>N-acetyl-L-glutamate 5-semialdehyde + phosphate + NADP(+) = N-acetyl-L-glutamyl 5-phosphate + NADPH + H(+)</text>
        <dbReference type="Rhea" id="RHEA:21588"/>
        <dbReference type="ChEBI" id="CHEBI:15378"/>
        <dbReference type="ChEBI" id="CHEBI:29123"/>
        <dbReference type="ChEBI" id="CHEBI:43474"/>
        <dbReference type="ChEBI" id="CHEBI:57783"/>
        <dbReference type="ChEBI" id="CHEBI:57936"/>
        <dbReference type="ChEBI" id="CHEBI:58349"/>
        <dbReference type="EC" id="1.2.1.38"/>
    </reaction>
</comment>
<evidence type="ECO:0000256" key="3">
    <source>
        <dbReference type="ARBA" id="ARBA00022605"/>
    </source>
</evidence>
<evidence type="ECO:0000256" key="8">
    <source>
        <dbReference type="PROSITE-ProRule" id="PRU10010"/>
    </source>
</evidence>
<protein>
    <recommendedName>
        <fullName evidence="7">N-acetyl-gamma-glutamyl-phosphate reductase</fullName>
        <shortName evidence="7">AGPR</shortName>
        <ecNumber evidence="7">1.2.1.38</ecNumber>
    </recommendedName>
    <alternativeName>
        <fullName evidence="7">N-acetyl-glutamate semialdehyde dehydrogenase</fullName>
        <shortName evidence="7">NAGSA dehydrogenase</shortName>
    </alternativeName>
</protein>
<dbReference type="RefSeq" id="WP_160334568.1">
    <property type="nucleotide sequence ID" value="NZ_WSRP01000006.1"/>
</dbReference>
<sequence>MKKIKVGIVGGSGYTGIELLRLLAQHPKAEIVTITGRKDAGTHVAKMFPNLRGRLDLTFCDPSEAPLDQCDVVFFATPHGVAMSMARELTAKGVKVIDLAADFRIKDTEVFSKWYKMEHSCPDLLAKAVYGQPETMREQMKKADILGMAGCYPTTIELGLMPLLKLHSAEKDIVNLNVSIIADSKSGISGAGRKADVSLICAEAADNFKAYGVGGHRHEPEMVQQLSEFAGEKVPLTFIPHLLPTIRGIFSTIYVRLTEKGTGVDFQSLYENAYRDEPFVDVLPTGSLPETRSVRGSNMVRIALYRKEPDLLVILVVEDNLVKGSAGQSVQAMNLLMGLPESTGLDQIALMP</sequence>
<comment type="caution">
    <text evidence="10">The sequence shown here is derived from an EMBL/GenBank/DDBJ whole genome shotgun (WGS) entry which is preliminary data.</text>
</comment>
<reference evidence="10 11" key="1">
    <citation type="submission" date="2019-12" db="EMBL/GenBank/DDBJ databases">
        <title>Microbes associate with the intestines of laboratory mice.</title>
        <authorList>
            <person name="Navarre W."/>
            <person name="Wong E."/>
        </authorList>
    </citation>
    <scope>NUCLEOTIDE SEQUENCE [LARGE SCALE GENOMIC DNA]</scope>
    <source>
        <strain evidence="10 11">NM82_D38</strain>
    </source>
</reference>
<dbReference type="AlphaFoldDB" id="A0A6L6YH90"/>
<dbReference type="Proteomes" id="UP000472580">
    <property type="component" value="Unassembled WGS sequence"/>
</dbReference>
<dbReference type="CDD" id="cd23934">
    <property type="entry name" value="AGPR_1_C"/>
    <property type="match status" value="1"/>
</dbReference>
<dbReference type="GO" id="GO:0051287">
    <property type="term" value="F:NAD binding"/>
    <property type="evidence" value="ECO:0007669"/>
    <property type="project" value="InterPro"/>
</dbReference>
<dbReference type="InterPro" id="IPR050085">
    <property type="entry name" value="AGPR"/>
</dbReference>
<dbReference type="SMART" id="SM00859">
    <property type="entry name" value="Semialdhyde_dh"/>
    <property type="match status" value="1"/>
</dbReference>
<comment type="subcellular location">
    <subcellularLocation>
        <location evidence="7">Cytoplasm</location>
    </subcellularLocation>
</comment>
<feature type="active site" evidence="7 8">
    <location>
        <position position="151"/>
    </location>
</feature>
<accession>A0A6L6YH90</accession>
<dbReference type="GO" id="GO:0005737">
    <property type="term" value="C:cytoplasm"/>
    <property type="evidence" value="ECO:0007669"/>
    <property type="project" value="UniProtKB-SubCell"/>
</dbReference>
<dbReference type="InterPro" id="IPR036291">
    <property type="entry name" value="NAD(P)-bd_dom_sf"/>
</dbReference>
<dbReference type="EC" id="1.2.1.38" evidence="7"/>
<dbReference type="InterPro" id="IPR023013">
    <property type="entry name" value="AGPR_AS"/>
</dbReference>
<keyword evidence="3 7" id="KW-0028">Amino-acid biosynthesis</keyword>
<organism evidence="10 11">
    <name type="scientific">Parasutterella muris</name>
    <dbReference type="NCBI Taxonomy" id="2565572"/>
    <lineage>
        <taxon>Bacteria</taxon>
        <taxon>Pseudomonadati</taxon>
        <taxon>Pseudomonadota</taxon>
        <taxon>Betaproteobacteria</taxon>
        <taxon>Burkholderiales</taxon>
        <taxon>Sutterellaceae</taxon>
        <taxon>Parasutterella</taxon>
    </lineage>
</organism>
<name>A0A6L6YH90_9BURK</name>
<evidence type="ECO:0000256" key="7">
    <source>
        <dbReference type="HAMAP-Rule" id="MF_00150"/>
    </source>
</evidence>
<keyword evidence="2 7" id="KW-0055">Arginine biosynthesis</keyword>
<dbReference type="OrthoDB" id="9801289at2"/>
<evidence type="ECO:0000256" key="4">
    <source>
        <dbReference type="ARBA" id="ARBA00022857"/>
    </source>
</evidence>
<dbReference type="GO" id="GO:0006526">
    <property type="term" value="P:L-arginine biosynthetic process"/>
    <property type="evidence" value="ECO:0007669"/>
    <property type="project" value="UniProtKB-UniRule"/>
</dbReference>
<dbReference type="InterPro" id="IPR000534">
    <property type="entry name" value="Semialdehyde_DH_NAD-bd"/>
</dbReference>
<evidence type="ECO:0000256" key="5">
    <source>
        <dbReference type="ARBA" id="ARBA00023002"/>
    </source>
</evidence>
<dbReference type="SUPFAM" id="SSF55347">
    <property type="entry name" value="Glyceraldehyde-3-phosphate dehydrogenase-like, C-terminal domain"/>
    <property type="match status" value="1"/>
</dbReference>
<keyword evidence="4 7" id="KW-0521">NADP</keyword>
<evidence type="ECO:0000313" key="10">
    <source>
        <dbReference type="EMBL" id="MVX56133.1"/>
    </source>
</evidence>
<evidence type="ECO:0000256" key="2">
    <source>
        <dbReference type="ARBA" id="ARBA00022571"/>
    </source>
</evidence>
<comment type="pathway">
    <text evidence="1 7">Amino-acid biosynthesis; L-arginine biosynthesis; N(2)-acetyl-L-ornithine from L-glutamate: step 3/4.</text>
</comment>
<gene>
    <name evidence="7" type="primary">argC</name>
    <name evidence="10" type="ORF">E5987_02790</name>
</gene>
<comment type="function">
    <text evidence="7">Catalyzes the NADPH-dependent reduction of N-acetyl-5-glutamyl phosphate to yield N-acetyl-L-glutamate 5-semialdehyde.</text>
</comment>
<dbReference type="Pfam" id="PF22698">
    <property type="entry name" value="Semialdhyde_dhC_1"/>
    <property type="match status" value="1"/>
</dbReference>
<proteinExistence type="inferred from homology"/>
<evidence type="ECO:0000256" key="1">
    <source>
        <dbReference type="ARBA" id="ARBA00004862"/>
    </source>
</evidence>
<dbReference type="UniPathway" id="UPA00068">
    <property type="reaction ID" value="UER00108"/>
</dbReference>
<keyword evidence="5 7" id="KW-0560">Oxidoreductase</keyword>
<dbReference type="GO" id="GO:0070401">
    <property type="term" value="F:NADP+ binding"/>
    <property type="evidence" value="ECO:0007669"/>
    <property type="project" value="InterPro"/>
</dbReference>
<feature type="domain" description="Semialdehyde dehydrogenase NAD-binding" evidence="9">
    <location>
        <begin position="5"/>
        <end position="143"/>
    </location>
</feature>
<evidence type="ECO:0000259" key="9">
    <source>
        <dbReference type="SMART" id="SM00859"/>
    </source>
</evidence>
<dbReference type="InterPro" id="IPR000706">
    <property type="entry name" value="AGPR_type-1"/>
</dbReference>
<dbReference type="GO" id="GO:0003942">
    <property type="term" value="F:N-acetyl-gamma-glutamyl-phosphate reductase activity"/>
    <property type="evidence" value="ECO:0007669"/>
    <property type="project" value="UniProtKB-UniRule"/>
</dbReference>
<evidence type="ECO:0000313" key="11">
    <source>
        <dbReference type="Proteomes" id="UP000472580"/>
    </source>
</evidence>
<comment type="similarity">
    <text evidence="7">Belongs to the NAGSA dehydrogenase family. Type 1 subfamily.</text>
</comment>
<dbReference type="PANTHER" id="PTHR32338:SF10">
    <property type="entry name" value="N-ACETYL-GAMMA-GLUTAMYL-PHOSPHATE REDUCTASE, CHLOROPLASTIC-RELATED"/>
    <property type="match status" value="1"/>
</dbReference>
<keyword evidence="11" id="KW-1185">Reference proteome</keyword>
<dbReference type="EMBL" id="WSRP01000006">
    <property type="protein sequence ID" value="MVX56133.1"/>
    <property type="molecule type" value="Genomic_DNA"/>
</dbReference>
<dbReference type="NCBIfam" id="TIGR01850">
    <property type="entry name" value="argC"/>
    <property type="match status" value="1"/>
</dbReference>
<dbReference type="FunFam" id="3.30.360.10:FF:000014">
    <property type="entry name" value="N-acetyl-gamma-glutamyl-phosphate reductase"/>
    <property type="match status" value="1"/>
</dbReference>
<evidence type="ECO:0000256" key="6">
    <source>
        <dbReference type="ARBA" id="ARBA00050557"/>
    </source>
</evidence>
<dbReference type="Pfam" id="PF01118">
    <property type="entry name" value="Semialdhyde_dh"/>
    <property type="match status" value="1"/>
</dbReference>
<dbReference type="PROSITE" id="PS01224">
    <property type="entry name" value="ARGC"/>
    <property type="match status" value="1"/>
</dbReference>
<dbReference type="Gene3D" id="3.40.50.720">
    <property type="entry name" value="NAD(P)-binding Rossmann-like Domain"/>
    <property type="match status" value="1"/>
</dbReference>
<dbReference type="HAMAP" id="MF_00150">
    <property type="entry name" value="ArgC_type1"/>
    <property type="match status" value="1"/>
</dbReference>
<dbReference type="Gene3D" id="3.30.360.10">
    <property type="entry name" value="Dihydrodipicolinate Reductase, domain 2"/>
    <property type="match status" value="1"/>
</dbReference>
<keyword evidence="7" id="KW-0963">Cytoplasm</keyword>
<dbReference type="PANTHER" id="PTHR32338">
    <property type="entry name" value="N-ACETYL-GAMMA-GLUTAMYL-PHOSPHATE REDUCTASE, CHLOROPLASTIC-RELATED-RELATED"/>
    <property type="match status" value="1"/>
</dbReference>
<dbReference type="CDD" id="cd17895">
    <property type="entry name" value="AGPR_1_N"/>
    <property type="match status" value="1"/>
</dbReference>
<dbReference type="InterPro" id="IPR058924">
    <property type="entry name" value="AGPR_dimerisation_dom"/>
</dbReference>
<dbReference type="SUPFAM" id="SSF51735">
    <property type="entry name" value="NAD(P)-binding Rossmann-fold domains"/>
    <property type="match status" value="1"/>
</dbReference>